<name>A0A0X3NWB7_SCHSO</name>
<proteinExistence type="predicted"/>
<protein>
    <submittedName>
        <fullName evidence="1">Uncharacterized protein</fullName>
    </submittedName>
</protein>
<dbReference type="EMBL" id="GEEE01021388">
    <property type="protein sequence ID" value="JAP41837.1"/>
    <property type="molecule type" value="Transcribed_RNA"/>
</dbReference>
<organism evidence="1">
    <name type="scientific">Schistocephalus solidus</name>
    <name type="common">Tapeworm</name>
    <dbReference type="NCBI Taxonomy" id="70667"/>
    <lineage>
        <taxon>Eukaryota</taxon>
        <taxon>Metazoa</taxon>
        <taxon>Spiralia</taxon>
        <taxon>Lophotrochozoa</taxon>
        <taxon>Platyhelminthes</taxon>
        <taxon>Cestoda</taxon>
        <taxon>Eucestoda</taxon>
        <taxon>Diphyllobothriidea</taxon>
        <taxon>Diphyllobothriidae</taxon>
        <taxon>Schistocephalus</taxon>
    </lineage>
</organism>
<dbReference type="AlphaFoldDB" id="A0A0X3NWB7"/>
<gene>
    <name evidence="1" type="ORF">TR123054</name>
</gene>
<accession>A0A0X3NWB7</accession>
<sequence length="99" mass="11154">MLLLRCLHLPLCNKCKHCFKAFIKCYVIARVRKEDNYFASKPLDCFLHIFLESMLELAAATEHETCMSESSQSTTSEVTMLNSGIGSVCSLSSHKMPSF</sequence>
<evidence type="ECO:0000313" key="1">
    <source>
        <dbReference type="EMBL" id="JAP41837.1"/>
    </source>
</evidence>
<reference evidence="1" key="1">
    <citation type="submission" date="2016-01" db="EMBL/GenBank/DDBJ databases">
        <title>Reference transcriptome for the parasite Schistocephalus solidus: insights into the molecular evolution of parasitism.</title>
        <authorList>
            <person name="Hebert F.O."/>
            <person name="Grambauer S."/>
            <person name="Barber I."/>
            <person name="Landry C.R."/>
            <person name="Aubin-Horth N."/>
        </authorList>
    </citation>
    <scope>NUCLEOTIDE SEQUENCE</scope>
</reference>